<accession>A0A177N6E7</accession>
<dbReference type="OrthoDB" id="5570869at2"/>
<sequence>MAEKPDSLPQEIMEAENFINELLSDTKHPVHNRAHPFHQDSVNALNNMMQRLDAMRDEWLSRH</sequence>
<dbReference type="EMBL" id="LUUI01000120">
    <property type="protein sequence ID" value="OAI13435.1"/>
    <property type="molecule type" value="Genomic_DNA"/>
</dbReference>
<reference evidence="1 2" key="1">
    <citation type="submission" date="2016-03" db="EMBL/GenBank/DDBJ databases">
        <authorList>
            <person name="Ploux O."/>
        </authorList>
    </citation>
    <scope>NUCLEOTIDE SEQUENCE [LARGE SCALE GENOMIC DNA]</scope>
    <source>
        <strain evidence="1 2">R-45370</strain>
    </source>
</reference>
<protein>
    <submittedName>
        <fullName evidence="1">Uncharacterized protein</fullName>
    </submittedName>
</protein>
<proteinExistence type="predicted"/>
<keyword evidence="2" id="KW-1185">Reference proteome</keyword>
<evidence type="ECO:0000313" key="2">
    <source>
        <dbReference type="Proteomes" id="UP000078476"/>
    </source>
</evidence>
<comment type="caution">
    <text evidence="1">The sequence shown here is derived from an EMBL/GenBank/DDBJ whole genome shotgun (WGS) entry which is preliminary data.</text>
</comment>
<dbReference type="RefSeq" id="WP_066984384.1">
    <property type="nucleotide sequence ID" value="NZ_LUUI01000120.1"/>
</dbReference>
<gene>
    <name evidence="1" type="ORF">A1359_12425</name>
</gene>
<dbReference type="Proteomes" id="UP000078476">
    <property type="component" value="Unassembled WGS sequence"/>
</dbReference>
<dbReference type="AlphaFoldDB" id="A0A177N6E7"/>
<evidence type="ECO:0000313" key="1">
    <source>
        <dbReference type="EMBL" id="OAI13435.1"/>
    </source>
</evidence>
<organism evidence="1 2">
    <name type="scientific">Methylomonas lenta</name>
    <dbReference type="NCBI Taxonomy" id="980561"/>
    <lineage>
        <taxon>Bacteria</taxon>
        <taxon>Pseudomonadati</taxon>
        <taxon>Pseudomonadota</taxon>
        <taxon>Gammaproteobacteria</taxon>
        <taxon>Methylococcales</taxon>
        <taxon>Methylococcaceae</taxon>
        <taxon>Methylomonas</taxon>
    </lineage>
</organism>
<name>A0A177N6E7_9GAMM</name>